<dbReference type="Proteomes" id="UP000059419">
    <property type="component" value="Chromosome 1"/>
</dbReference>
<name>A0A0U5L7F4_9GAMM</name>
<sequence length="48" mass="5340">MVQGYNSQTKVAIRPVDPSRRQEKKCSGSETVQCVPPLIEVTPQAVKR</sequence>
<evidence type="ECO:0000313" key="3">
    <source>
        <dbReference type="Proteomes" id="UP000059419"/>
    </source>
</evidence>
<evidence type="ECO:0000256" key="1">
    <source>
        <dbReference type="SAM" id="MobiDB-lite"/>
    </source>
</evidence>
<feature type="region of interest" description="Disordered" evidence="1">
    <location>
        <begin position="1"/>
        <end position="28"/>
    </location>
</feature>
<protein>
    <submittedName>
        <fullName evidence="2">Uncharacterized protein</fullName>
    </submittedName>
</protein>
<proteinExistence type="predicted"/>
<dbReference type="AlphaFoldDB" id="A0A0U5L7F4"/>
<gene>
    <name evidence="2" type="ORF">EM595_2766</name>
</gene>
<dbReference type="EMBL" id="LN907827">
    <property type="protein sequence ID" value="CUU24997.1"/>
    <property type="molecule type" value="Genomic_DNA"/>
</dbReference>
<accession>A0A0U5L7F4</accession>
<feature type="compositionally biased region" description="Basic and acidic residues" evidence="1">
    <location>
        <begin position="17"/>
        <end position="27"/>
    </location>
</feature>
<organism evidence="2 3">
    <name type="scientific">Duffyella gerundensis</name>
    <dbReference type="NCBI Taxonomy" id="1619313"/>
    <lineage>
        <taxon>Bacteria</taxon>
        <taxon>Pseudomonadati</taxon>
        <taxon>Pseudomonadota</taxon>
        <taxon>Gammaproteobacteria</taxon>
        <taxon>Enterobacterales</taxon>
        <taxon>Erwiniaceae</taxon>
        <taxon>Duffyella</taxon>
    </lineage>
</organism>
<feature type="compositionally biased region" description="Polar residues" evidence="1">
    <location>
        <begin position="1"/>
        <end position="10"/>
    </location>
</feature>
<dbReference type="KEGG" id="ege:EM595_2766"/>
<reference evidence="3" key="1">
    <citation type="submission" date="2015-11" db="EMBL/GenBank/DDBJ databases">
        <authorList>
            <person name="Blom J."/>
        </authorList>
    </citation>
    <scope>NUCLEOTIDE SEQUENCE [LARGE SCALE GENOMIC DNA]</scope>
</reference>
<evidence type="ECO:0000313" key="2">
    <source>
        <dbReference type="EMBL" id="CUU24997.1"/>
    </source>
</evidence>
<keyword evidence="3" id="KW-1185">Reference proteome</keyword>